<dbReference type="SUPFAM" id="SSF55729">
    <property type="entry name" value="Acyl-CoA N-acyltransferases (Nat)"/>
    <property type="match status" value="1"/>
</dbReference>
<dbReference type="RefSeq" id="WP_151545543.1">
    <property type="nucleotide sequence ID" value="NZ_WBMR01000203.1"/>
</dbReference>
<feature type="domain" description="N-acetyltransferase" evidence="1">
    <location>
        <begin position="2"/>
        <end position="165"/>
    </location>
</feature>
<gene>
    <name evidence="2" type="ORF">F9B16_40360</name>
</gene>
<dbReference type="Pfam" id="PF00583">
    <property type="entry name" value="Acetyltransf_1"/>
    <property type="match status" value="1"/>
</dbReference>
<reference evidence="2 3" key="1">
    <citation type="submission" date="2019-09" db="EMBL/GenBank/DDBJ databases">
        <title>Actinomadura physcomitrii sp. nov., a novel actinomycete isolated from moss [Physcomitrium sphaericum (Ludw) Fuernr].</title>
        <authorList>
            <person name="Liu C."/>
            <person name="Zhuang X."/>
        </authorList>
    </citation>
    <scope>NUCLEOTIDE SEQUENCE [LARGE SCALE GENOMIC DNA]</scope>
    <source>
        <strain evidence="2 3">CYP1-1B</strain>
    </source>
</reference>
<dbReference type="EMBL" id="WBMR01000203">
    <property type="protein sequence ID" value="KAB2365743.1"/>
    <property type="molecule type" value="Genomic_DNA"/>
</dbReference>
<name>A0A6L3VKC0_9ACTN</name>
<dbReference type="Proteomes" id="UP000483004">
    <property type="component" value="Unassembled WGS sequence"/>
</dbReference>
<proteinExistence type="predicted"/>
<keyword evidence="3" id="KW-1185">Reference proteome</keyword>
<comment type="caution">
    <text evidence="2">The sequence shown here is derived from an EMBL/GenBank/DDBJ whole genome shotgun (WGS) entry which is preliminary data.</text>
</comment>
<organism evidence="2 3">
    <name type="scientific">Actinomadura montaniterrae</name>
    <dbReference type="NCBI Taxonomy" id="1803903"/>
    <lineage>
        <taxon>Bacteria</taxon>
        <taxon>Bacillati</taxon>
        <taxon>Actinomycetota</taxon>
        <taxon>Actinomycetes</taxon>
        <taxon>Streptosporangiales</taxon>
        <taxon>Thermomonosporaceae</taxon>
        <taxon>Actinomadura</taxon>
    </lineage>
</organism>
<dbReference type="AlphaFoldDB" id="A0A6L3VKC0"/>
<dbReference type="OrthoDB" id="3173333at2"/>
<dbReference type="InterPro" id="IPR000182">
    <property type="entry name" value="GNAT_dom"/>
</dbReference>
<dbReference type="PROSITE" id="PS51186">
    <property type="entry name" value="GNAT"/>
    <property type="match status" value="1"/>
</dbReference>
<dbReference type="GO" id="GO:0016747">
    <property type="term" value="F:acyltransferase activity, transferring groups other than amino-acyl groups"/>
    <property type="evidence" value="ECO:0007669"/>
    <property type="project" value="InterPro"/>
</dbReference>
<sequence>MTVVRAVRAEDLEAVAGIAAHYVLNSVATFAETPQTVAEWRERLDDLERRGLPFLVAEVDGEVAGYAYTGPWRPKPAYRYTVEDTIYLAPGHLGKGLGTALLGELVERAAKAGMRQMIAVIADADGDGSVALHRRFGFVEAGRLDGVGHKHGQWIGTILMQRALGDGTEE</sequence>
<dbReference type="Gene3D" id="3.40.630.30">
    <property type="match status" value="1"/>
</dbReference>
<dbReference type="CDD" id="cd04301">
    <property type="entry name" value="NAT_SF"/>
    <property type="match status" value="1"/>
</dbReference>
<evidence type="ECO:0000259" key="1">
    <source>
        <dbReference type="PROSITE" id="PS51186"/>
    </source>
</evidence>
<dbReference type="PANTHER" id="PTHR43072:SF8">
    <property type="entry name" value="ACYLTRANSFERASE FABY-RELATED"/>
    <property type="match status" value="1"/>
</dbReference>
<dbReference type="PANTHER" id="PTHR43072">
    <property type="entry name" value="N-ACETYLTRANSFERASE"/>
    <property type="match status" value="1"/>
</dbReference>
<dbReference type="InterPro" id="IPR016181">
    <property type="entry name" value="Acyl_CoA_acyltransferase"/>
</dbReference>
<accession>A0A6L3VKC0</accession>
<protein>
    <submittedName>
        <fullName evidence="2">N-acetyltransferase</fullName>
    </submittedName>
</protein>
<keyword evidence="2" id="KW-0808">Transferase</keyword>
<evidence type="ECO:0000313" key="2">
    <source>
        <dbReference type="EMBL" id="KAB2365743.1"/>
    </source>
</evidence>
<evidence type="ECO:0000313" key="3">
    <source>
        <dbReference type="Proteomes" id="UP000483004"/>
    </source>
</evidence>